<reference evidence="1" key="2">
    <citation type="submission" date="2020-11" db="EMBL/GenBank/DDBJ databases">
        <authorList>
            <consortium name="NCBI Pathogen Detection Project"/>
        </authorList>
    </citation>
    <scope>NUCLEOTIDE SEQUENCE</scope>
    <source>
        <strain evidence="1">D3612</strain>
    </source>
</reference>
<organism evidence="1 2">
    <name type="scientific">Legionella pneumophila</name>
    <dbReference type="NCBI Taxonomy" id="446"/>
    <lineage>
        <taxon>Bacteria</taxon>
        <taxon>Pseudomonadati</taxon>
        <taxon>Pseudomonadota</taxon>
        <taxon>Gammaproteobacteria</taxon>
        <taxon>Legionellales</taxon>
        <taxon>Legionellaceae</taxon>
        <taxon>Legionella</taxon>
    </lineage>
</organism>
<dbReference type="EMBL" id="DACSEI010000005">
    <property type="protein sequence ID" value="HAT1595653.1"/>
    <property type="molecule type" value="Genomic_DNA"/>
</dbReference>
<reference evidence="1" key="1">
    <citation type="journal article" date="2018" name="Genome Biol.">
        <title>SKESA: strategic k-mer extension for scrupulous assemblies.</title>
        <authorList>
            <person name="Souvorov A."/>
            <person name="Agarwala R."/>
            <person name="Lipman D.J."/>
        </authorList>
    </citation>
    <scope>NUCLEOTIDE SEQUENCE</scope>
    <source>
        <strain evidence="1">D3612</strain>
    </source>
</reference>
<sequence length="298" mass="34295">MLKGKFMPNFLKDMEKLKKLICDLGITDDVITTLSRLKPFDLAMLKATSDNKVKTLLDSDELKPFWVNKFNKLRLEKDHIFQFRNPDPQSRADFYCGYVLYLAALKEKQKEVSSYYDYLNLSFKTFNCFYAAQEILTFLISACKNDSKRENIDLLYNFVTSQSTPIQEHKTPGCLLLANAYFYLAGFYQSLDLKAESIECYQECWEQLHLAQLLEADSEREIHNAYFNKGLATSNAFGLSSISEIKARCLDLASEALPYPVRNAREANAVKTFENRFKDSMSTAGKDDEDNITRPIIL</sequence>
<evidence type="ECO:0000313" key="1">
    <source>
        <dbReference type="EMBL" id="HAT1595653.1"/>
    </source>
</evidence>
<evidence type="ECO:0000313" key="2">
    <source>
        <dbReference type="Proteomes" id="UP000861567"/>
    </source>
</evidence>
<dbReference type="InterPro" id="IPR040808">
    <property type="entry name" value="DUF5630"/>
</dbReference>
<proteinExistence type="predicted"/>
<protein>
    <recommendedName>
        <fullName evidence="3">Ankyrin repeat protein</fullName>
    </recommendedName>
</protein>
<gene>
    <name evidence="1" type="ORF">I8Y58_000854</name>
</gene>
<accession>A0AAN5KPS6</accession>
<dbReference type="Proteomes" id="UP000861567">
    <property type="component" value="Unassembled WGS sequence"/>
</dbReference>
<comment type="caution">
    <text evidence="1">The sequence shown here is derived from an EMBL/GenBank/DDBJ whole genome shotgun (WGS) entry which is preliminary data.</text>
</comment>
<dbReference type="AlphaFoldDB" id="A0AAN5KPS6"/>
<dbReference type="NCBIfam" id="NF045533">
    <property type="entry name" value="T4SS_MesI"/>
    <property type="match status" value="1"/>
</dbReference>
<name>A0AAN5KPS6_LEGPN</name>
<evidence type="ECO:0008006" key="3">
    <source>
        <dbReference type="Google" id="ProtNLM"/>
    </source>
</evidence>
<dbReference type="Pfam" id="PF18632">
    <property type="entry name" value="DUF5630"/>
    <property type="match status" value="1"/>
</dbReference>